<accession>A0ABS6EEW9</accession>
<keyword evidence="3" id="KW-1185">Reference proteome</keyword>
<organism evidence="2 3">
    <name type="scientific">Clostridium mobile</name>
    <dbReference type="NCBI Taxonomy" id="2841512"/>
    <lineage>
        <taxon>Bacteria</taxon>
        <taxon>Bacillati</taxon>
        <taxon>Bacillota</taxon>
        <taxon>Clostridia</taxon>
        <taxon>Eubacteriales</taxon>
        <taxon>Clostridiaceae</taxon>
        <taxon>Clostridium</taxon>
    </lineage>
</organism>
<name>A0ABS6EEW9_9CLOT</name>
<dbReference type="RefSeq" id="WP_216437925.1">
    <property type="nucleotide sequence ID" value="NZ_JAHLQF010000001.1"/>
</dbReference>
<feature type="domain" description="DUF2344" evidence="1">
    <location>
        <begin position="4"/>
        <end position="193"/>
    </location>
</feature>
<comment type="caution">
    <text evidence="2">The sequence shown here is derived from an EMBL/GenBank/DDBJ whole genome shotgun (WGS) entry which is preliminary data.</text>
</comment>
<dbReference type="InterPro" id="IPR018768">
    <property type="entry name" value="DUF2344"/>
</dbReference>
<dbReference type="NCBIfam" id="TIGR03936">
    <property type="entry name" value="sam_1_link_chp"/>
    <property type="match status" value="1"/>
</dbReference>
<proteinExistence type="predicted"/>
<dbReference type="EMBL" id="JAHLQF010000001">
    <property type="protein sequence ID" value="MBU5483560.1"/>
    <property type="molecule type" value="Genomic_DNA"/>
</dbReference>
<evidence type="ECO:0000313" key="3">
    <source>
        <dbReference type="Proteomes" id="UP000726170"/>
    </source>
</evidence>
<evidence type="ECO:0000259" key="1">
    <source>
        <dbReference type="Pfam" id="PF10105"/>
    </source>
</evidence>
<dbReference type="Proteomes" id="UP000726170">
    <property type="component" value="Unassembled WGS sequence"/>
</dbReference>
<protein>
    <submittedName>
        <fullName evidence="2">TIGR03936 family radical SAM-associated protein</fullName>
    </submittedName>
</protein>
<dbReference type="Pfam" id="PF10105">
    <property type="entry name" value="DUF2344"/>
    <property type="match status" value="1"/>
</dbReference>
<evidence type="ECO:0000313" key="2">
    <source>
        <dbReference type="EMBL" id="MBU5483560.1"/>
    </source>
</evidence>
<sequence>MRVRYLVKFTKESNIKFISHLDLMRTIQKVIKRAELPIEYSQGFNPHMSISLSQPLSVGMFSKGEYMDINLNEDLDPMYIKEKLNENSPSGIKFINVVKLNKEGKDGKKIPQSMAAVDAASYSIRIKYNNTEDLDGEIKKIFNMEEWKVVKKGKSGEKEVDIKPMLKKIQYKIGENLLSMDVLVSCGSRENLSADILSKFILENTSNGNKDAFVLIEREETYGRLNNKLLPLDECLGKM</sequence>
<gene>
    <name evidence="2" type="ORF">KQI86_04410</name>
</gene>
<reference evidence="2 3" key="1">
    <citation type="submission" date="2021-06" db="EMBL/GenBank/DDBJ databases">
        <authorList>
            <person name="Sun Q."/>
            <person name="Li D."/>
        </authorList>
    </citation>
    <scope>NUCLEOTIDE SEQUENCE [LARGE SCALE GENOMIC DNA]</scope>
    <source>
        <strain evidence="2 3">MSJ-11</strain>
    </source>
</reference>